<evidence type="ECO:0000256" key="5">
    <source>
        <dbReference type="ARBA" id="ARBA00022974"/>
    </source>
</evidence>
<dbReference type="PANTHER" id="PTHR13866">
    <property type="entry name" value="SPARC OSTEONECTIN"/>
    <property type="match status" value="1"/>
</dbReference>
<dbReference type="EMBL" id="JAPFRF010000011">
    <property type="protein sequence ID" value="KAJ7316454.1"/>
    <property type="molecule type" value="Genomic_DNA"/>
</dbReference>
<evidence type="ECO:0000256" key="7">
    <source>
        <dbReference type="ARBA" id="ARBA00023180"/>
    </source>
</evidence>
<keyword evidence="6" id="KW-1015">Disulfide bond</keyword>
<keyword evidence="7" id="KW-0325">Glycoprotein</keyword>
<feature type="non-terminal residue" evidence="10">
    <location>
        <position position="1"/>
    </location>
</feature>
<evidence type="ECO:0000259" key="9">
    <source>
        <dbReference type="PROSITE" id="PS51465"/>
    </source>
</evidence>
<keyword evidence="5" id="KW-0654">Proteoglycan</keyword>
<dbReference type="Gene3D" id="3.30.60.30">
    <property type="match status" value="1"/>
</dbReference>
<evidence type="ECO:0000256" key="8">
    <source>
        <dbReference type="ARBA" id="ARBA00023207"/>
    </source>
</evidence>
<name>A0A9Q1AWP9_9SAUR</name>
<evidence type="ECO:0000313" key="11">
    <source>
        <dbReference type="Proteomes" id="UP001142489"/>
    </source>
</evidence>
<keyword evidence="3" id="KW-0272">Extracellular matrix</keyword>
<dbReference type="GO" id="GO:0005615">
    <property type="term" value="C:extracellular space"/>
    <property type="evidence" value="ECO:0007669"/>
    <property type="project" value="TreeGrafter"/>
</dbReference>
<keyword evidence="11" id="KW-1185">Reference proteome</keyword>
<dbReference type="GO" id="GO:0050840">
    <property type="term" value="F:extracellular matrix binding"/>
    <property type="evidence" value="ECO:0007669"/>
    <property type="project" value="TreeGrafter"/>
</dbReference>
<dbReference type="OrthoDB" id="8875634at2759"/>
<reference evidence="10" key="1">
    <citation type="journal article" date="2023" name="DNA Res.">
        <title>Chromosome-level genome assembly of Phrynocephalus forsythii using third-generation DNA sequencing and Hi-C analysis.</title>
        <authorList>
            <person name="Qi Y."/>
            <person name="Zhao W."/>
            <person name="Zhao Y."/>
            <person name="Niu C."/>
            <person name="Cao S."/>
            <person name="Zhang Y."/>
        </authorList>
    </citation>
    <scope>NUCLEOTIDE SEQUENCE</scope>
    <source>
        <tissue evidence="10">Muscle</tissue>
    </source>
</reference>
<gene>
    <name evidence="10" type="ORF">JRQ81_002616</name>
</gene>
<keyword evidence="8" id="KW-0357">Heparan sulfate</keyword>
<dbReference type="Proteomes" id="UP001142489">
    <property type="component" value="Unassembled WGS sequence"/>
</dbReference>
<comment type="caution">
    <text evidence="10">The sequence shown here is derived from an EMBL/GenBank/DDBJ whole genome shotgun (WGS) entry which is preliminary data.</text>
</comment>
<organism evidence="10 11">
    <name type="scientific">Phrynocephalus forsythii</name>
    <dbReference type="NCBI Taxonomy" id="171643"/>
    <lineage>
        <taxon>Eukaryota</taxon>
        <taxon>Metazoa</taxon>
        <taxon>Chordata</taxon>
        <taxon>Craniata</taxon>
        <taxon>Vertebrata</taxon>
        <taxon>Euteleostomi</taxon>
        <taxon>Lepidosauria</taxon>
        <taxon>Squamata</taxon>
        <taxon>Bifurcata</taxon>
        <taxon>Unidentata</taxon>
        <taxon>Episquamata</taxon>
        <taxon>Toxicofera</taxon>
        <taxon>Iguania</taxon>
        <taxon>Acrodonta</taxon>
        <taxon>Agamidae</taxon>
        <taxon>Agaminae</taxon>
        <taxon>Phrynocephalus</taxon>
    </lineage>
</organism>
<evidence type="ECO:0000256" key="3">
    <source>
        <dbReference type="ARBA" id="ARBA00022530"/>
    </source>
</evidence>
<feature type="domain" description="Kazal-like" evidence="9">
    <location>
        <begin position="54"/>
        <end position="82"/>
    </location>
</feature>
<dbReference type="GO" id="GO:0005518">
    <property type="term" value="F:collagen binding"/>
    <property type="evidence" value="ECO:0007669"/>
    <property type="project" value="TreeGrafter"/>
</dbReference>
<accession>A0A9Q1AWP9</accession>
<dbReference type="PANTHER" id="PTHR13866:SF17">
    <property type="entry name" value="TESTICAN-1"/>
    <property type="match status" value="1"/>
</dbReference>
<dbReference type="AlphaFoldDB" id="A0A9Q1AWP9"/>
<protein>
    <recommendedName>
        <fullName evidence="9">Kazal-like domain-containing protein</fullName>
    </recommendedName>
</protein>
<evidence type="ECO:0000256" key="6">
    <source>
        <dbReference type="ARBA" id="ARBA00023157"/>
    </source>
</evidence>
<evidence type="ECO:0000313" key="10">
    <source>
        <dbReference type="EMBL" id="KAJ7316454.1"/>
    </source>
</evidence>
<comment type="subcellular location">
    <subcellularLocation>
        <location evidence="1">Secreted</location>
        <location evidence="1">Extracellular space</location>
        <location evidence="1">Extracellular matrix</location>
    </subcellularLocation>
</comment>
<dbReference type="SUPFAM" id="SSF100895">
    <property type="entry name" value="Kazal-type serine protease inhibitors"/>
    <property type="match status" value="1"/>
</dbReference>
<dbReference type="GO" id="GO:0005509">
    <property type="term" value="F:calcium ion binding"/>
    <property type="evidence" value="ECO:0007669"/>
    <property type="project" value="TreeGrafter"/>
</dbReference>
<dbReference type="PROSITE" id="PS51465">
    <property type="entry name" value="KAZAL_2"/>
    <property type="match status" value="1"/>
</dbReference>
<keyword evidence="2" id="KW-0964">Secreted</keyword>
<evidence type="ECO:0000256" key="2">
    <source>
        <dbReference type="ARBA" id="ARBA00022525"/>
    </source>
</evidence>
<sequence length="82" mass="9149">LDPSKDPCLKVKCSPHKVCVTHDYETAICVSHKQLVHSLRQKKGNLPHRHWMGPAHLVKCKPCSPMHPSPVCGSDGHTYTTK</sequence>
<feature type="non-terminal residue" evidence="10">
    <location>
        <position position="82"/>
    </location>
</feature>
<dbReference type="InterPro" id="IPR002350">
    <property type="entry name" value="Kazal_dom"/>
</dbReference>
<dbReference type="Pfam" id="PF07648">
    <property type="entry name" value="Kazal_2"/>
    <property type="match status" value="1"/>
</dbReference>
<proteinExistence type="predicted"/>
<evidence type="ECO:0000256" key="4">
    <source>
        <dbReference type="ARBA" id="ARBA00022729"/>
    </source>
</evidence>
<evidence type="ECO:0000256" key="1">
    <source>
        <dbReference type="ARBA" id="ARBA00004498"/>
    </source>
</evidence>
<dbReference type="InterPro" id="IPR036058">
    <property type="entry name" value="Kazal_dom_sf"/>
</dbReference>
<keyword evidence="4" id="KW-0732">Signal</keyword>
<dbReference type="FunFam" id="3.30.60.30:FF:000003">
    <property type="entry name" value="SPARC/osteonectin, cwcv and kazal-like domains proteoglycan 3"/>
    <property type="match status" value="1"/>
</dbReference>